<feature type="domain" description="Myb/SANT-like DNA-binding" evidence="8">
    <location>
        <begin position="23"/>
        <end position="115"/>
    </location>
</feature>
<feature type="region of interest" description="Disordered" evidence="7">
    <location>
        <begin position="1"/>
        <end position="21"/>
    </location>
</feature>
<evidence type="ECO:0000313" key="10">
    <source>
        <dbReference type="Proteomes" id="UP000231279"/>
    </source>
</evidence>
<dbReference type="PANTHER" id="PTHR31307">
    <property type="entry name" value="TRIHELIX TRANSCRIPTION FACTOR ASIL2"/>
    <property type="match status" value="1"/>
</dbReference>
<dbReference type="InterPro" id="IPR044823">
    <property type="entry name" value="ASIL1/2-like"/>
</dbReference>
<evidence type="ECO:0000256" key="2">
    <source>
        <dbReference type="ARBA" id="ARBA00023015"/>
    </source>
</evidence>
<dbReference type="Gene3D" id="1.10.10.60">
    <property type="entry name" value="Homeodomain-like"/>
    <property type="match status" value="1"/>
</dbReference>
<dbReference type="EMBL" id="NKXS01003704">
    <property type="protein sequence ID" value="PIN08784.1"/>
    <property type="molecule type" value="Genomic_DNA"/>
</dbReference>
<evidence type="ECO:0000256" key="3">
    <source>
        <dbReference type="ARBA" id="ARBA00023054"/>
    </source>
</evidence>
<dbReference type="Proteomes" id="UP000231279">
    <property type="component" value="Unassembled WGS sequence"/>
</dbReference>
<dbReference type="STRING" id="429701.A0A2G9GU15"/>
<dbReference type="Pfam" id="PF13837">
    <property type="entry name" value="Myb_DNA-bind_4"/>
    <property type="match status" value="1"/>
</dbReference>
<keyword evidence="10" id="KW-1185">Reference proteome</keyword>
<keyword evidence="5" id="KW-0804">Transcription</keyword>
<dbReference type="InterPro" id="IPR044822">
    <property type="entry name" value="Myb_DNA-bind_4"/>
</dbReference>
<dbReference type="AlphaFoldDB" id="A0A2G9GU15"/>
<dbReference type="FunFam" id="1.10.10.60:FF:000104">
    <property type="entry name" value="trihelix transcription factor ASIL2"/>
    <property type="match status" value="1"/>
</dbReference>
<keyword evidence="4" id="KW-0238">DNA-binding</keyword>
<gene>
    <name evidence="9" type="ORF">CDL12_18639</name>
</gene>
<evidence type="ECO:0000256" key="7">
    <source>
        <dbReference type="SAM" id="MobiDB-lite"/>
    </source>
</evidence>
<organism evidence="9 10">
    <name type="scientific">Handroanthus impetiginosus</name>
    <dbReference type="NCBI Taxonomy" id="429701"/>
    <lineage>
        <taxon>Eukaryota</taxon>
        <taxon>Viridiplantae</taxon>
        <taxon>Streptophyta</taxon>
        <taxon>Embryophyta</taxon>
        <taxon>Tracheophyta</taxon>
        <taxon>Spermatophyta</taxon>
        <taxon>Magnoliopsida</taxon>
        <taxon>eudicotyledons</taxon>
        <taxon>Gunneridae</taxon>
        <taxon>Pentapetalae</taxon>
        <taxon>asterids</taxon>
        <taxon>lamiids</taxon>
        <taxon>Lamiales</taxon>
        <taxon>Bignoniaceae</taxon>
        <taxon>Crescentiina</taxon>
        <taxon>Tabebuia alliance</taxon>
        <taxon>Handroanthus</taxon>
    </lineage>
</organism>
<sequence length="298" mass="33647">MGDLMASPAPQPPPSRQVSHREDCWTEEATFTLVDAWGRRYLELNRGYFRQRDWQQVADVVNARQGHTEKTFHTDAQCKNRIDALKKKYKVEKGKISQSNGTLTSSWPFFSRLEPLIESNLNQHQNKLTLSATPLQSSQSMMLLSQPSPPASVPLPCRKLPASSMVTPLILPQKRLASSTDVDESFRRNYSIAAAAAAASAEDDANMDEDDGELEGEEVKGSKDRTVKEEKKRKEGMGNLAHAIQRFGEIYEKVESMKLKQMVELEKQRMQFAKDLTVQGMQLFMDTAAQLEKLKQAK</sequence>
<feature type="compositionally biased region" description="Basic and acidic residues" evidence="7">
    <location>
        <begin position="217"/>
        <end position="234"/>
    </location>
</feature>
<evidence type="ECO:0000256" key="4">
    <source>
        <dbReference type="ARBA" id="ARBA00023125"/>
    </source>
</evidence>
<evidence type="ECO:0000313" key="9">
    <source>
        <dbReference type="EMBL" id="PIN08784.1"/>
    </source>
</evidence>
<dbReference type="PANTHER" id="PTHR31307:SF16">
    <property type="entry name" value="OS05G0560600 PROTEIN"/>
    <property type="match status" value="1"/>
</dbReference>
<keyword evidence="6" id="KW-0539">Nucleus</keyword>
<proteinExistence type="predicted"/>
<dbReference type="GO" id="GO:0005634">
    <property type="term" value="C:nucleus"/>
    <property type="evidence" value="ECO:0007669"/>
    <property type="project" value="UniProtKB-SubCell"/>
</dbReference>
<feature type="compositionally biased region" description="Acidic residues" evidence="7">
    <location>
        <begin position="201"/>
        <end position="216"/>
    </location>
</feature>
<dbReference type="OrthoDB" id="2019351at2759"/>
<dbReference type="GO" id="GO:0000976">
    <property type="term" value="F:transcription cis-regulatory region binding"/>
    <property type="evidence" value="ECO:0007669"/>
    <property type="project" value="TreeGrafter"/>
</dbReference>
<evidence type="ECO:0000256" key="5">
    <source>
        <dbReference type="ARBA" id="ARBA00023163"/>
    </source>
</evidence>
<keyword evidence="3" id="KW-0175">Coiled coil</keyword>
<comment type="caution">
    <text evidence="9">The sequence shown here is derived from an EMBL/GenBank/DDBJ whole genome shotgun (WGS) entry which is preliminary data.</text>
</comment>
<feature type="region of interest" description="Disordered" evidence="7">
    <location>
        <begin position="197"/>
        <end position="234"/>
    </location>
</feature>
<name>A0A2G9GU15_9LAMI</name>
<accession>A0A2G9GU15</accession>
<evidence type="ECO:0000259" key="8">
    <source>
        <dbReference type="Pfam" id="PF13837"/>
    </source>
</evidence>
<comment type="subcellular location">
    <subcellularLocation>
        <location evidence="1">Nucleus</location>
    </subcellularLocation>
</comment>
<keyword evidence="2" id="KW-0805">Transcription regulation</keyword>
<protein>
    <submittedName>
        <fullName evidence="9">Transcription factor GT-2</fullName>
    </submittedName>
</protein>
<evidence type="ECO:0000256" key="1">
    <source>
        <dbReference type="ARBA" id="ARBA00004123"/>
    </source>
</evidence>
<evidence type="ECO:0000256" key="6">
    <source>
        <dbReference type="ARBA" id="ARBA00023242"/>
    </source>
</evidence>
<reference evidence="10" key="1">
    <citation type="journal article" date="2018" name="Gigascience">
        <title>Genome assembly of the Pink Ipe (Handroanthus impetiginosus, Bignoniaceae), a highly valued, ecologically keystone Neotropical timber forest tree.</title>
        <authorList>
            <person name="Silva-Junior O.B."/>
            <person name="Grattapaglia D."/>
            <person name="Novaes E."/>
            <person name="Collevatti R.G."/>
        </authorList>
    </citation>
    <scope>NUCLEOTIDE SEQUENCE [LARGE SCALE GENOMIC DNA]</scope>
    <source>
        <strain evidence="10">cv. UFG-1</strain>
    </source>
</reference>